<dbReference type="Gene3D" id="3.80.10.10">
    <property type="entry name" value="Ribonuclease Inhibitor"/>
    <property type="match status" value="2"/>
</dbReference>
<comment type="function">
    <text evidence="9">As part of the replication protein A (RPA/RP-A), a single-stranded DNA-binding heterotrimeric complex, may play an essential role in DNA replication, recombination and repair. Binds and stabilizes single-stranded DNA intermediates, preventing complementary DNA reannealing and recruiting different proteins involved in DNA metabolism.</text>
</comment>
<keyword evidence="6 9" id="KW-0862">Zinc</keyword>
<dbReference type="InterPro" id="IPR004591">
    <property type="entry name" value="Rfa1"/>
</dbReference>
<dbReference type="InterPro" id="IPR012340">
    <property type="entry name" value="NA-bd_OB-fold"/>
</dbReference>
<dbReference type="AlphaFoldDB" id="A0A8H7LLA0"/>
<dbReference type="SUPFAM" id="SSF50249">
    <property type="entry name" value="Nucleic acid-binding proteins"/>
    <property type="match status" value="3"/>
</dbReference>
<dbReference type="InterPro" id="IPR000938">
    <property type="entry name" value="CAP-Gly_domain"/>
</dbReference>
<dbReference type="Pfam" id="PF01336">
    <property type="entry name" value="tRNA_anti-codon"/>
    <property type="match status" value="1"/>
</dbReference>
<evidence type="ECO:0000313" key="13">
    <source>
        <dbReference type="Proteomes" id="UP000650582"/>
    </source>
</evidence>
<comment type="subcellular location">
    <subcellularLocation>
        <location evidence="1 9">Nucleus</location>
    </subcellularLocation>
</comment>
<keyword evidence="7 9" id="KW-0238">DNA-binding</keyword>
<keyword evidence="8 9" id="KW-0539">Nucleus</keyword>
<dbReference type="Gene3D" id="2.40.50.140">
    <property type="entry name" value="Nucleic acid-binding proteins"/>
    <property type="match status" value="4"/>
</dbReference>
<dbReference type="FunFam" id="2.40.50.140:FF:000041">
    <property type="entry name" value="Replication protein A subunit"/>
    <property type="match status" value="1"/>
</dbReference>
<proteinExistence type="inferred from homology"/>
<dbReference type="GO" id="GO:0005662">
    <property type="term" value="C:DNA replication factor A complex"/>
    <property type="evidence" value="ECO:0007669"/>
    <property type="project" value="UniProtKB-ARBA"/>
</dbReference>
<dbReference type="FunFam" id="2.40.50.140:FF:000064">
    <property type="entry name" value="Replication protein A subunit"/>
    <property type="match status" value="1"/>
</dbReference>
<evidence type="ECO:0000256" key="6">
    <source>
        <dbReference type="ARBA" id="ARBA00022833"/>
    </source>
</evidence>
<dbReference type="InterPro" id="IPR031657">
    <property type="entry name" value="REPA_OB_2"/>
</dbReference>
<evidence type="ECO:0000256" key="4">
    <source>
        <dbReference type="ARBA" id="ARBA00022723"/>
    </source>
</evidence>
<evidence type="ECO:0000259" key="11">
    <source>
        <dbReference type="PROSITE" id="PS50245"/>
    </source>
</evidence>
<dbReference type="CDD" id="cd04474">
    <property type="entry name" value="RPA1_DBD_A"/>
    <property type="match status" value="1"/>
</dbReference>
<dbReference type="Pfam" id="PF08646">
    <property type="entry name" value="Rep_fac-A_C"/>
    <property type="match status" value="1"/>
</dbReference>
<keyword evidence="4 9" id="KW-0479">Metal-binding</keyword>
<comment type="subunit">
    <text evidence="9">Component of the heterotrimeric canonical replication protein A complex (RPA).</text>
</comment>
<accession>A0A8H7LLA0</accession>
<dbReference type="PROSITE" id="PS50245">
    <property type="entry name" value="CAP_GLY_2"/>
    <property type="match status" value="1"/>
</dbReference>
<evidence type="ECO:0000256" key="8">
    <source>
        <dbReference type="ARBA" id="ARBA00023242"/>
    </source>
</evidence>
<protein>
    <recommendedName>
        <fullName evidence="9">Replication protein A subunit</fullName>
    </recommendedName>
</protein>
<dbReference type="GO" id="GO:0006260">
    <property type="term" value="P:DNA replication"/>
    <property type="evidence" value="ECO:0007669"/>
    <property type="project" value="UniProtKB-KW"/>
</dbReference>
<dbReference type="NCBIfam" id="TIGR00617">
    <property type="entry name" value="rpa1"/>
    <property type="match status" value="1"/>
</dbReference>
<dbReference type="Pfam" id="PF16900">
    <property type="entry name" value="REPA_OB_2"/>
    <property type="match status" value="1"/>
</dbReference>
<dbReference type="GO" id="GO:0007004">
    <property type="term" value="P:telomere maintenance via telomerase"/>
    <property type="evidence" value="ECO:0007669"/>
    <property type="project" value="UniProtKB-ARBA"/>
</dbReference>
<dbReference type="PANTHER" id="PTHR47165:SF4">
    <property type="entry name" value="OS03G0429900 PROTEIN"/>
    <property type="match status" value="1"/>
</dbReference>
<dbReference type="GO" id="GO:0006281">
    <property type="term" value="P:DNA repair"/>
    <property type="evidence" value="ECO:0007669"/>
    <property type="project" value="InterPro"/>
</dbReference>
<dbReference type="GO" id="GO:0006310">
    <property type="term" value="P:DNA recombination"/>
    <property type="evidence" value="ECO:0007669"/>
    <property type="project" value="InterPro"/>
</dbReference>
<dbReference type="GO" id="GO:0008270">
    <property type="term" value="F:zinc ion binding"/>
    <property type="evidence" value="ECO:0007669"/>
    <property type="project" value="UniProtKB-KW"/>
</dbReference>
<evidence type="ECO:0000256" key="7">
    <source>
        <dbReference type="ARBA" id="ARBA00023125"/>
    </source>
</evidence>
<evidence type="ECO:0000256" key="9">
    <source>
        <dbReference type="RuleBase" id="RU364130"/>
    </source>
</evidence>
<comment type="caution">
    <text evidence="12">The sequence shown here is derived from an EMBL/GenBank/DDBJ whole genome shotgun (WGS) entry which is preliminary data.</text>
</comment>
<feature type="region of interest" description="Disordered" evidence="10">
    <location>
        <begin position="605"/>
        <end position="652"/>
    </location>
</feature>
<dbReference type="GO" id="GO:0000781">
    <property type="term" value="C:chromosome, telomeric region"/>
    <property type="evidence" value="ECO:0007669"/>
    <property type="project" value="UniProtKB-ARBA"/>
</dbReference>
<dbReference type="InterPro" id="IPR036859">
    <property type="entry name" value="CAP-Gly_dom_sf"/>
</dbReference>
<keyword evidence="3 9" id="KW-0235">DNA replication</keyword>
<dbReference type="EMBL" id="JACYCC010000036">
    <property type="protein sequence ID" value="KAF8681076.1"/>
    <property type="molecule type" value="Genomic_DNA"/>
</dbReference>
<dbReference type="GO" id="GO:0003677">
    <property type="term" value="F:DNA binding"/>
    <property type="evidence" value="ECO:0007669"/>
    <property type="project" value="UniProtKB-KW"/>
</dbReference>
<reference evidence="12" key="1">
    <citation type="submission" date="2020-09" db="EMBL/GenBank/DDBJ databases">
        <title>Comparative genome analyses of four rice-infecting Rhizoctonia solani isolates reveal extensive enrichment of homogalacturonan modification genes.</title>
        <authorList>
            <person name="Lee D.-Y."/>
            <person name="Jeon J."/>
            <person name="Kim K.-T."/>
            <person name="Cheong K."/>
            <person name="Song H."/>
            <person name="Choi G."/>
            <person name="Ko J."/>
            <person name="Opiyo S.O."/>
            <person name="Zuo S."/>
            <person name="Madhav S."/>
            <person name="Lee Y.-H."/>
            <person name="Wang G.-L."/>
        </authorList>
    </citation>
    <scope>NUCLEOTIDE SEQUENCE</scope>
    <source>
        <strain evidence="12">AG1-IA YN-7</strain>
    </source>
</reference>
<evidence type="ECO:0000256" key="5">
    <source>
        <dbReference type="ARBA" id="ARBA00022771"/>
    </source>
</evidence>
<feature type="domain" description="CAP-Gly" evidence="11">
    <location>
        <begin position="23"/>
        <end position="68"/>
    </location>
</feature>
<evidence type="ECO:0000256" key="2">
    <source>
        <dbReference type="ARBA" id="ARBA00005690"/>
    </source>
</evidence>
<dbReference type="SUPFAM" id="SSF74924">
    <property type="entry name" value="Cap-Gly domain"/>
    <property type="match status" value="1"/>
</dbReference>
<evidence type="ECO:0000256" key="10">
    <source>
        <dbReference type="SAM" id="MobiDB-lite"/>
    </source>
</evidence>
<evidence type="ECO:0000313" key="12">
    <source>
        <dbReference type="EMBL" id="KAF8681076.1"/>
    </source>
</evidence>
<dbReference type="PANTHER" id="PTHR47165">
    <property type="entry name" value="OS03G0429900 PROTEIN"/>
    <property type="match status" value="1"/>
</dbReference>
<dbReference type="Gene3D" id="2.30.30.190">
    <property type="entry name" value="CAP Gly-rich-like domain"/>
    <property type="match status" value="1"/>
</dbReference>
<name>A0A8H7LLA0_9AGAM</name>
<dbReference type="CDD" id="cd04475">
    <property type="entry name" value="RPA1_DBD_B"/>
    <property type="match status" value="1"/>
</dbReference>
<gene>
    <name evidence="12" type="ORF">RHS04_03006</name>
</gene>
<keyword evidence="5 9" id="KW-0863">Zinc-finger</keyword>
<evidence type="ECO:0000256" key="3">
    <source>
        <dbReference type="ARBA" id="ARBA00022705"/>
    </source>
</evidence>
<sequence>MDDLSIGQRIRIGEDYGTVLFIGDVAGTTGTWLGVEWDEGSKRGKHSGDRNGVQYFTCCIPNSGSFVRPNTPGLTVGISFDSALTSKYIDTFQSDGVESVVLGSSNGAILVEGPRLNKVRAKFSQIERLRSISLNKYDVSNVGDPQAVTRLCQSVQSLDLSRTLLGNWDAVADIIRCIPNLSTLELNNNRIRYTTALNTANFPKLTHLRLNSTMITWAQACEVLVYLPELEDLQLGYNQLENLEPSSRINTSEGLPCLNTLNLDFNRLSDWVSIMAACSMVPQLHNLMIPSNIIATIPRRTVTSVAGGPTLAIYYLTISDNPISRWRDVDALVTWLPELRELGISLEPLASGVPPGATRNFVVARLPALVKLNGTEITERERTDAELFYLSWIGRNEQSSEADTEALHPRWKELATKYNASTEKPKPIVDNLGSIKVVKIQGNITKQQPVSISDTSTILRVLPTMSIKAFGMKLKKAMKLSSSVDPKALWILSSSESGATIPLRPFDTDPLHDLTWSGVEEVIATRLAVGSTPPQQMAPQLTSGALTRLMTTEFTPDAIGDFQPVLQLLSIKKVSSGGSSDRYRLIITLGIEKVDDYSEKIGNPVNFDKAENQAGAGPSAMDVDPAPAAPAPAPPKAVPSGPTSGPATNTLPAGFAPLHPIEALSPYSNKWTIRARVTQKSDIRTWSNQRGEGKLFSVNLMDETGEIRATGFNEVVDNLYSKLEEGKVYWFSKARVQLAKKQFSNLSNDYEIALERQTEAIPCEDESAVPKVQFNFTELSQLDGVEKDAMVDVLGVVTEVKPIETINVKSTGKTVSKRDVTVVDKSGSSVRMTIWGKQAETFQAENNPVIAFKGVKVGDFGGRTLSLVSSSTMTFHPDFPEAHALQGWYSSEGHSQTFKSQSTGGMGAGGGGVGTINRREMKTLQAVKEENLGMGEEGKTDFFTTRATIIHIKSDNIMYPACGSDNCSKKVTEVHDGWRCEKCEKTFPKPNYRYIMSLSVADYTQTAWLQVFNDPGELILGMTASELHELKEENEASYTTAIEKATSQTWMFQCRAQQSTYQDQSRVRYGVNRAHKIDYAQESRALLEAIKGYD</sequence>
<feature type="compositionally biased region" description="Pro residues" evidence="10">
    <location>
        <begin position="627"/>
        <end position="637"/>
    </location>
</feature>
<dbReference type="SMART" id="SM01052">
    <property type="entry name" value="CAP_GLY"/>
    <property type="match status" value="1"/>
</dbReference>
<dbReference type="InterPro" id="IPR047192">
    <property type="entry name" value="Euk_RPA1_DBD_C"/>
</dbReference>
<dbReference type="Pfam" id="PF01302">
    <property type="entry name" value="CAP_GLY"/>
    <property type="match status" value="1"/>
</dbReference>
<comment type="similarity">
    <text evidence="2 9">Belongs to the replication factor A protein 1 family.</text>
</comment>
<dbReference type="FunFam" id="2.40.50.140:FF:000090">
    <property type="entry name" value="Replication protein A subunit"/>
    <property type="match status" value="1"/>
</dbReference>
<evidence type="ECO:0000256" key="1">
    <source>
        <dbReference type="ARBA" id="ARBA00004123"/>
    </source>
</evidence>
<dbReference type="Proteomes" id="UP000650582">
    <property type="component" value="Unassembled WGS sequence"/>
</dbReference>
<organism evidence="12 13">
    <name type="scientific">Rhizoctonia solani</name>
    <dbReference type="NCBI Taxonomy" id="456999"/>
    <lineage>
        <taxon>Eukaryota</taxon>
        <taxon>Fungi</taxon>
        <taxon>Dikarya</taxon>
        <taxon>Basidiomycota</taxon>
        <taxon>Agaricomycotina</taxon>
        <taxon>Agaricomycetes</taxon>
        <taxon>Cantharellales</taxon>
        <taxon>Ceratobasidiaceae</taxon>
        <taxon>Rhizoctonia</taxon>
    </lineage>
</organism>
<dbReference type="InterPro" id="IPR004365">
    <property type="entry name" value="NA-bd_OB_tRNA"/>
</dbReference>
<dbReference type="InterPro" id="IPR013955">
    <property type="entry name" value="Rep_factor-A_C"/>
</dbReference>
<dbReference type="InterPro" id="IPR032675">
    <property type="entry name" value="LRR_dom_sf"/>
</dbReference>
<dbReference type="CDD" id="cd04476">
    <property type="entry name" value="RPA1_DBD_C"/>
    <property type="match status" value="1"/>
</dbReference>
<dbReference type="SUPFAM" id="SSF52058">
    <property type="entry name" value="L domain-like"/>
    <property type="match status" value="1"/>
</dbReference>